<feature type="region of interest" description="Disordered" evidence="3">
    <location>
        <begin position="30"/>
        <end position="57"/>
    </location>
</feature>
<dbReference type="Pfam" id="PF00250">
    <property type="entry name" value="Forkhead"/>
    <property type="match status" value="1"/>
</dbReference>
<dbReference type="PROSITE" id="PS00657">
    <property type="entry name" value="FORK_HEAD_1"/>
    <property type="match status" value="1"/>
</dbReference>
<dbReference type="OrthoDB" id="5954824at2759"/>
<dbReference type="PANTHER" id="PTHR11829:SF398">
    <property type="entry name" value="FORKHEAD BOX PROTEIN PES-1"/>
    <property type="match status" value="1"/>
</dbReference>
<dbReference type="SUPFAM" id="SSF46785">
    <property type="entry name" value="Winged helix' DNA-binding domain"/>
    <property type="match status" value="1"/>
</dbReference>
<dbReference type="GO" id="GO:0005634">
    <property type="term" value="C:nucleus"/>
    <property type="evidence" value="ECO:0007669"/>
    <property type="project" value="UniProtKB-SubCell"/>
</dbReference>
<feature type="region of interest" description="Disordered" evidence="3">
    <location>
        <begin position="352"/>
        <end position="374"/>
    </location>
</feature>
<feature type="domain" description="Fork-head" evidence="4">
    <location>
        <begin position="119"/>
        <end position="213"/>
    </location>
</feature>
<reference evidence="7" key="1">
    <citation type="journal article" date="2020" name="PLoS Negl. Trop. Dis.">
        <title>High-quality nuclear genome for Sarcoptes scabiei-A critical resource for a neglected parasite.</title>
        <authorList>
            <person name="Korhonen P.K."/>
            <person name="Gasser R.B."/>
            <person name="Ma G."/>
            <person name="Wang T."/>
            <person name="Stroehlein A.J."/>
            <person name="Young N.D."/>
            <person name="Ang C.S."/>
            <person name="Fernando D.D."/>
            <person name="Lu H.C."/>
            <person name="Taylor S."/>
            <person name="Reynolds S.L."/>
            <person name="Mofiz E."/>
            <person name="Najaraj S.H."/>
            <person name="Gowda H."/>
            <person name="Madugundu A."/>
            <person name="Renuse S."/>
            <person name="Holt D."/>
            <person name="Pandey A."/>
            <person name="Papenfuss A.T."/>
            <person name="Fischer K."/>
        </authorList>
    </citation>
    <scope>NUCLEOTIDE SEQUENCE [LARGE SCALE GENOMIC DNA]</scope>
</reference>
<dbReference type="SMART" id="SM00339">
    <property type="entry name" value="FH"/>
    <property type="match status" value="1"/>
</dbReference>
<dbReference type="GO" id="GO:0000981">
    <property type="term" value="F:DNA-binding transcription factor activity, RNA polymerase II-specific"/>
    <property type="evidence" value="ECO:0007669"/>
    <property type="project" value="TreeGrafter"/>
</dbReference>
<evidence type="ECO:0000313" key="5">
    <source>
        <dbReference type="EMBL" id="KAF7488233.1"/>
    </source>
</evidence>
<keyword evidence="1 2" id="KW-0238">DNA-binding</keyword>
<dbReference type="InterPro" id="IPR036388">
    <property type="entry name" value="WH-like_DNA-bd_sf"/>
</dbReference>
<dbReference type="Proteomes" id="UP000070412">
    <property type="component" value="Unassembled WGS sequence"/>
</dbReference>
<feature type="compositionally biased region" description="Basic and acidic residues" evidence="3">
    <location>
        <begin position="554"/>
        <end position="565"/>
    </location>
</feature>
<feature type="region of interest" description="Disordered" evidence="3">
    <location>
        <begin position="499"/>
        <end position="524"/>
    </location>
</feature>
<feature type="DNA-binding region" description="Fork-head" evidence="2">
    <location>
        <begin position="119"/>
        <end position="213"/>
    </location>
</feature>
<keyword evidence="7" id="KW-1185">Reference proteome</keyword>
<gene>
    <name evidence="5" type="ORF">SSS_3721</name>
</gene>
<dbReference type="EnsemblMetazoa" id="SSS_3721s_mrna">
    <property type="protein sequence ID" value="KAF7488233.1"/>
    <property type="gene ID" value="SSS_3721"/>
</dbReference>
<dbReference type="GO" id="GO:0030154">
    <property type="term" value="P:cell differentiation"/>
    <property type="evidence" value="ECO:0007669"/>
    <property type="project" value="TreeGrafter"/>
</dbReference>
<dbReference type="EMBL" id="WVUK01000066">
    <property type="protein sequence ID" value="KAF7488233.1"/>
    <property type="molecule type" value="Genomic_DNA"/>
</dbReference>
<feature type="compositionally biased region" description="Low complexity" evidence="3">
    <location>
        <begin position="35"/>
        <end position="45"/>
    </location>
</feature>
<dbReference type="InterPro" id="IPR001766">
    <property type="entry name" value="Fork_head_dom"/>
</dbReference>
<dbReference type="AlphaFoldDB" id="A0A834VC70"/>
<name>A0A834VC70_SARSC</name>
<feature type="region of interest" description="Disordered" evidence="3">
    <location>
        <begin position="554"/>
        <end position="583"/>
    </location>
</feature>
<reference evidence="5" key="2">
    <citation type="submission" date="2020-01" db="EMBL/GenBank/DDBJ databases">
        <authorList>
            <person name="Korhonen P.K.K."/>
            <person name="Guangxu M.G."/>
            <person name="Wang T.W."/>
            <person name="Stroehlein A.J.S."/>
            <person name="Young N.D."/>
            <person name="Ang C.-S.A."/>
            <person name="Fernando D.W.F."/>
            <person name="Lu H.L."/>
            <person name="Taylor S.T."/>
            <person name="Ehtesham M.E.M."/>
            <person name="Najaraj S.H.N."/>
            <person name="Harsha G.H.G."/>
            <person name="Madugundu A.M."/>
            <person name="Renuse S.R."/>
            <person name="Holt D.H."/>
            <person name="Pandey A.P."/>
            <person name="Papenfuss A.P."/>
            <person name="Gasser R.B.G."/>
            <person name="Fischer K.F."/>
        </authorList>
    </citation>
    <scope>NUCLEOTIDE SEQUENCE</scope>
    <source>
        <strain evidence="5">SSS_KF_BRIS2020</strain>
    </source>
</reference>
<dbReference type="InterPro" id="IPR018122">
    <property type="entry name" value="TF_fork_head_CS_1"/>
</dbReference>
<comment type="subcellular location">
    <subcellularLocation>
        <location evidence="2">Nucleus</location>
    </subcellularLocation>
</comment>
<dbReference type="Gene3D" id="1.10.10.10">
    <property type="entry name" value="Winged helix-like DNA-binding domain superfamily/Winged helix DNA-binding domain"/>
    <property type="match status" value="1"/>
</dbReference>
<sequence length="641" mass="72857">MTINLIKMPIEYESMRYELQNRSESIRMVDQHGASISSSSSSASSPSPPPRSSSLSSLESKRFEQTDCLVQNDNDLTNLNWLQDHDLLKKFYGTDHGNLHQNQNGIIINKQIKIANLEKPPFSYSALIFMAIESSSIKCMMVRQIYKWIVDNFPYFATASTGWKNTIRHTLSLRKCFKKISVFQSKLSQSKYHNPIIDSLTELKGSYWVVDPQYRSLLQQQIVSFSTKNKIITRLYSDFDSNRFGRKIQFNQNRVKILDRKNQTNNDYNHQFRSRKTSIGWNLKVSTNKTSTSSIDRYAMTSILVKDKTLESYQPILLPQTQKTEQQFRPLAENRCGCLVINPFSIRFFDPKSSNANENNRDGSVNGTDSNTIANNCNPHHNLVSVINVNQSPKLYAPIPTLNNPISSRSSSMSMRTKTISSLSVVDRNCQQKPTIFAVLSNRNLNTNNYCNLNHNDCGGCDENFQAKISKQFQQAQHQQLNQQSERKQSSKILTPLLVSSKQQQRSSSSSSSPSGSFLIVSSQQKQSSSSSISIDLDGEKECRENFLDTNERVRKQEEESHEENQNGPKKVPINLEPNRSSSTVNFSKPIYKLDNELNRFQDRIIAIDNDRNLLSSIEAGDGNDGLALLSFASTSFLLNF</sequence>
<organism evidence="5">
    <name type="scientific">Sarcoptes scabiei</name>
    <name type="common">Itch mite</name>
    <name type="synonym">Acarus scabiei</name>
    <dbReference type="NCBI Taxonomy" id="52283"/>
    <lineage>
        <taxon>Eukaryota</taxon>
        <taxon>Metazoa</taxon>
        <taxon>Ecdysozoa</taxon>
        <taxon>Arthropoda</taxon>
        <taxon>Chelicerata</taxon>
        <taxon>Arachnida</taxon>
        <taxon>Acari</taxon>
        <taxon>Acariformes</taxon>
        <taxon>Sarcoptiformes</taxon>
        <taxon>Astigmata</taxon>
        <taxon>Psoroptidia</taxon>
        <taxon>Sarcoptoidea</taxon>
        <taxon>Sarcoptidae</taxon>
        <taxon>Sarcoptinae</taxon>
        <taxon>Sarcoptes</taxon>
    </lineage>
</organism>
<reference evidence="6" key="3">
    <citation type="submission" date="2022-06" db="UniProtKB">
        <authorList>
            <consortium name="EnsemblMetazoa"/>
        </authorList>
    </citation>
    <scope>IDENTIFICATION</scope>
</reference>
<dbReference type="PROSITE" id="PS50039">
    <property type="entry name" value="FORK_HEAD_3"/>
    <property type="match status" value="1"/>
</dbReference>
<evidence type="ECO:0000256" key="1">
    <source>
        <dbReference type="ARBA" id="ARBA00023125"/>
    </source>
</evidence>
<evidence type="ECO:0000259" key="4">
    <source>
        <dbReference type="PROSITE" id="PS50039"/>
    </source>
</evidence>
<accession>A0A834VC70</accession>
<dbReference type="GO" id="GO:0000978">
    <property type="term" value="F:RNA polymerase II cis-regulatory region sequence-specific DNA binding"/>
    <property type="evidence" value="ECO:0007669"/>
    <property type="project" value="TreeGrafter"/>
</dbReference>
<dbReference type="GO" id="GO:0009653">
    <property type="term" value="P:anatomical structure morphogenesis"/>
    <property type="evidence" value="ECO:0007669"/>
    <property type="project" value="TreeGrafter"/>
</dbReference>
<evidence type="ECO:0000256" key="3">
    <source>
        <dbReference type="SAM" id="MobiDB-lite"/>
    </source>
</evidence>
<evidence type="ECO:0000313" key="6">
    <source>
        <dbReference type="EnsemblMetazoa" id="KAF7488233.1"/>
    </source>
</evidence>
<keyword evidence="2" id="KW-0539">Nucleus</keyword>
<dbReference type="InterPro" id="IPR050211">
    <property type="entry name" value="FOX_domain-containing"/>
</dbReference>
<dbReference type="PRINTS" id="PR00053">
    <property type="entry name" value="FORKHEAD"/>
</dbReference>
<protein>
    <submittedName>
        <fullName evidence="5">Forkhead box protein N2</fullName>
    </submittedName>
</protein>
<dbReference type="InterPro" id="IPR036390">
    <property type="entry name" value="WH_DNA-bd_sf"/>
</dbReference>
<feature type="compositionally biased region" description="Low complexity" evidence="3">
    <location>
        <begin position="500"/>
        <end position="524"/>
    </location>
</feature>
<evidence type="ECO:0000313" key="7">
    <source>
        <dbReference type="Proteomes" id="UP000070412"/>
    </source>
</evidence>
<evidence type="ECO:0000256" key="2">
    <source>
        <dbReference type="PROSITE-ProRule" id="PRU00089"/>
    </source>
</evidence>
<proteinExistence type="predicted"/>
<dbReference type="PANTHER" id="PTHR11829">
    <property type="entry name" value="FORKHEAD BOX PROTEIN"/>
    <property type="match status" value="1"/>
</dbReference>